<dbReference type="PANTHER" id="PTHR10625:SF10">
    <property type="entry name" value="HISTONE DEACETYLASE HDAC1"/>
    <property type="match status" value="1"/>
</dbReference>
<evidence type="ECO:0000256" key="1">
    <source>
        <dbReference type="ARBA" id="ARBA00005947"/>
    </source>
</evidence>
<keyword evidence="4" id="KW-1185">Reference proteome</keyword>
<evidence type="ECO:0000313" key="3">
    <source>
        <dbReference type="EMBL" id="QNP59432.1"/>
    </source>
</evidence>
<dbReference type="KEGG" id="amon:H9L24_22035"/>
<protein>
    <submittedName>
        <fullName evidence="3">Histone deacetylase family protein</fullName>
    </submittedName>
</protein>
<dbReference type="GO" id="GO:0004407">
    <property type="term" value="F:histone deacetylase activity"/>
    <property type="evidence" value="ECO:0007669"/>
    <property type="project" value="TreeGrafter"/>
</dbReference>
<dbReference type="CDD" id="cd11599">
    <property type="entry name" value="HDAC_classII_2"/>
    <property type="match status" value="1"/>
</dbReference>
<dbReference type="SUPFAM" id="SSF52768">
    <property type="entry name" value="Arginase/deacetylase"/>
    <property type="match status" value="1"/>
</dbReference>
<sequence length="319" mass="35273">MTVGKTGYFSHRECWKHEMGPGHPECPERLDAIEDRLLVTGVSDALERYEAPEASLADIELAHDRMHVAALRGLTDRLVEEQLAGGPAHTQVDPDTLINAHTWSASLRAAGAALAATDAVMAGELENAFCCVRPPGHHATRSKAMGFCFFNNVAIAAKYALQRYNLQRVAVVDFDVHHGNGTEDILSNDPRALMVGIFQHPFYPYSGDQNPAPNMLNVPVPAYTRGMDIREIIEMTWIPRLEAFQPEIIFVSAGFDGHREDDMGQLGLTEQDFAWITHRVKDIARRFSQGRIVSCLEGGYVMSALARSVEAHVRVLADL</sequence>
<gene>
    <name evidence="3" type="ORF">H9L24_22035</name>
</gene>
<dbReference type="AlphaFoldDB" id="A0A7H0HFW6"/>
<dbReference type="RefSeq" id="WP_187736415.1">
    <property type="nucleotide sequence ID" value="NZ_CP060790.1"/>
</dbReference>
<dbReference type="GO" id="GO:0040029">
    <property type="term" value="P:epigenetic regulation of gene expression"/>
    <property type="evidence" value="ECO:0007669"/>
    <property type="project" value="TreeGrafter"/>
</dbReference>
<dbReference type="InterPro" id="IPR000286">
    <property type="entry name" value="HDACs"/>
</dbReference>
<comment type="similarity">
    <text evidence="1">Belongs to the histone deacetylase family.</text>
</comment>
<dbReference type="Proteomes" id="UP000516057">
    <property type="component" value="Chromosome"/>
</dbReference>
<accession>A0A7H0HFW6</accession>
<proteinExistence type="inferred from homology"/>
<dbReference type="Pfam" id="PF00850">
    <property type="entry name" value="Hist_deacetyl"/>
    <property type="match status" value="1"/>
</dbReference>
<dbReference type="PANTHER" id="PTHR10625">
    <property type="entry name" value="HISTONE DEACETYLASE HDAC1-RELATED"/>
    <property type="match status" value="1"/>
</dbReference>
<dbReference type="EMBL" id="CP060790">
    <property type="protein sequence ID" value="QNP59432.1"/>
    <property type="molecule type" value="Genomic_DNA"/>
</dbReference>
<dbReference type="PRINTS" id="PR01270">
    <property type="entry name" value="HDASUPER"/>
</dbReference>
<dbReference type="InterPro" id="IPR023801">
    <property type="entry name" value="His_deacetylse_dom"/>
</dbReference>
<reference evidence="3 4" key="1">
    <citation type="submission" date="2020-08" db="EMBL/GenBank/DDBJ databases">
        <title>Genome sequence of Acidovorax monticola KACC 19171T.</title>
        <authorList>
            <person name="Hyun D.-W."/>
            <person name="Bae J.-W."/>
        </authorList>
    </citation>
    <scope>NUCLEOTIDE SEQUENCE [LARGE SCALE GENOMIC DNA]</scope>
    <source>
        <strain evidence="3 4">KACC 19171</strain>
    </source>
</reference>
<dbReference type="InterPro" id="IPR023696">
    <property type="entry name" value="Ureohydrolase_dom_sf"/>
</dbReference>
<feature type="domain" description="Histone deacetylase" evidence="2">
    <location>
        <begin position="23"/>
        <end position="316"/>
    </location>
</feature>
<dbReference type="Gene3D" id="3.40.800.20">
    <property type="entry name" value="Histone deacetylase domain"/>
    <property type="match status" value="1"/>
</dbReference>
<dbReference type="InterPro" id="IPR037138">
    <property type="entry name" value="His_deacetylse_dom_sf"/>
</dbReference>
<evidence type="ECO:0000259" key="2">
    <source>
        <dbReference type="Pfam" id="PF00850"/>
    </source>
</evidence>
<evidence type="ECO:0000313" key="4">
    <source>
        <dbReference type="Proteomes" id="UP000516057"/>
    </source>
</evidence>
<name>A0A7H0HFW6_9BURK</name>
<organism evidence="3 4">
    <name type="scientific">Paenacidovorax monticola</name>
    <dbReference type="NCBI Taxonomy" id="1926868"/>
    <lineage>
        <taxon>Bacteria</taxon>
        <taxon>Pseudomonadati</taxon>
        <taxon>Pseudomonadota</taxon>
        <taxon>Betaproteobacteria</taxon>
        <taxon>Burkholderiales</taxon>
        <taxon>Comamonadaceae</taxon>
        <taxon>Paenacidovorax</taxon>
    </lineage>
</organism>